<evidence type="ECO:0000313" key="7">
    <source>
        <dbReference type="Proteomes" id="UP000186218"/>
    </source>
</evidence>
<evidence type="ECO:0000256" key="2">
    <source>
        <dbReference type="ARBA" id="ARBA00022670"/>
    </source>
</evidence>
<dbReference type="Proteomes" id="UP000186218">
    <property type="component" value="Unassembled WGS sequence"/>
</dbReference>
<name>A0A1N7H9C1_9NOCA</name>
<dbReference type="PANTHER" id="PTHR42987">
    <property type="entry name" value="PEPTIDASE S49"/>
    <property type="match status" value="1"/>
</dbReference>
<dbReference type="CDD" id="cd07023">
    <property type="entry name" value="S49_Sppa_N_C"/>
    <property type="match status" value="1"/>
</dbReference>
<organism evidence="6 7">
    <name type="scientific">Williamsia sterculiae</name>
    <dbReference type="NCBI Taxonomy" id="1344003"/>
    <lineage>
        <taxon>Bacteria</taxon>
        <taxon>Bacillati</taxon>
        <taxon>Actinomycetota</taxon>
        <taxon>Actinomycetes</taxon>
        <taxon>Mycobacteriales</taxon>
        <taxon>Nocardiaceae</taxon>
        <taxon>Williamsia</taxon>
    </lineage>
</organism>
<comment type="similarity">
    <text evidence="1">Belongs to the peptidase S49 family.</text>
</comment>
<feature type="domain" description="Peptidase S49" evidence="5">
    <location>
        <begin position="104"/>
        <end position="245"/>
    </location>
</feature>
<dbReference type="GO" id="GO:0008236">
    <property type="term" value="F:serine-type peptidase activity"/>
    <property type="evidence" value="ECO:0007669"/>
    <property type="project" value="UniProtKB-KW"/>
</dbReference>
<proteinExistence type="inferred from homology"/>
<dbReference type="AlphaFoldDB" id="A0A1N7H9C1"/>
<keyword evidence="4" id="KW-0720">Serine protease</keyword>
<keyword evidence="2" id="KW-0645">Protease</keyword>
<dbReference type="SUPFAM" id="SSF52096">
    <property type="entry name" value="ClpP/crotonase"/>
    <property type="match status" value="1"/>
</dbReference>
<sequence length="302" mass="31713">MRVCHGPPHTVVAMSPAPWKSLVNKVTSAHADRIAMVRLDGIIGNAGVGRHGLSADGVEETLERAFTMDRLQAVVLVINSPGGSPAQSEYIAERIRQLASENAVHVLAFCEDVAASGGYWVACAADEIFAAKTSVVGSIGVVSSGFGAVDLLSRFGLERRVHAAGDDKARLDMFLPESPADVAWLAGIQADLHEVFIGWVRQRRAGKLTESDETLFTGDVWIGRRAVDVGLVDGVGVVRSVVAERYPDAEIEVVAPPRPLLSRLTGSAVEAGSAVVSAVVGDAIGGLVSAADVRSRRASFGL</sequence>
<dbReference type="Pfam" id="PF01343">
    <property type="entry name" value="Peptidase_S49"/>
    <property type="match status" value="1"/>
</dbReference>
<dbReference type="InterPro" id="IPR029045">
    <property type="entry name" value="ClpP/crotonase-like_dom_sf"/>
</dbReference>
<dbReference type="STRING" id="1344003.SAMN05445060_3739"/>
<dbReference type="InterPro" id="IPR002142">
    <property type="entry name" value="Peptidase_S49"/>
</dbReference>
<accession>A0A1N7H9C1</accession>
<evidence type="ECO:0000256" key="4">
    <source>
        <dbReference type="ARBA" id="ARBA00022825"/>
    </source>
</evidence>
<dbReference type="PANTHER" id="PTHR42987:SF8">
    <property type="entry name" value="PROTEINASE"/>
    <property type="match status" value="1"/>
</dbReference>
<gene>
    <name evidence="6" type="ORF">SAMN05445060_3739</name>
</gene>
<evidence type="ECO:0000259" key="5">
    <source>
        <dbReference type="Pfam" id="PF01343"/>
    </source>
</evidence>
<reference evidence="6 7" key="1">
    <citation type="submission" date="2017-01" db="EMBL/GenBank/DDBJ databases">
        <authorList>
            <person name="Mah S.A."/>
            <person name="Swanson W.J."/>
            <person name="Moy G.W."/>
            <person name="Vacquier V.D."/>
        </authorList>
    </citation>
    <scope>NUCLEOTIDE SEQUENCE [LARGE SCALE GENOMIC DNA]</scope>
    <source>
        <strain evidence="6 7">CPCC 203464</strain>
    </source>
</reference>
<dbReference type="InterPro" id="IPR047272">
    <property type="entry name" value="S49_SppA_C"/>
</dbReference>
<evidence type="ECO:0000256" key="3">
    <source>
        <dbReference type="ARBA" id="ARBA00022801"/>
    </source>
</evidence>
<evidence type="ECO:0000313" key="6">
    <source>
        <dbReference type="EMBL" id="SIS21383.1"/>
    </source>
</evidence>
<keyword evidence="7" id="KW-1185">Reference proteome</keyword>
<keyword evidence="3" id="KW-0378">Hydrolase</keyword>
<dbReference type="GO" id="GO:0006508">
    <property type="term" value="P:proteolysis"/>
    <property type="evidence" value="ECO:0007669"/>
    <property type="project" value="UniProtKB-KW"/>
</dbReference>
<protein>
    <submittedName>
        <fullName evidence="6">Signal peptide peptidase SppA</fullName>
    </submittedName>
</protein>
<dbReference type="EMBL" id="FTNT01000013">
    <property type="protein sequence ID" value="SIS21383.1"/>
    <property type="molecule type" value="Genomic_DNA"/>
</dbReference>
<dbReference type="Gene3D" id="3.90.226.10">
    <property type="entry name" value="2-enoyl-CoA Hydratase, Chain A, domain 1"/>
    <property type="match status" value="1"/>
</dbReference>
<evidence type="ECO:0000256" key="1">
    <source>
        <dbReference type="ARBA" id="ARBA00008683"/>
    </source>
</evidence>